<evidence type="ECO:0000256" key="18">
    <source>
        <dbReference type="ARBA" id="ARBA00046376"/>
    </source>
</evidence>
<feature type="transmembrane region" description="Helical" evidence="20">
    <location>
        <begin position="326"/>
        <end position="347"/>
    </location>
</feature>
<evidence type="ECO:0000256" key="12">
    <source>
        <dbReference type="ARBA" id="ARBA00044912"/>
    </source>
</evidence>
<proteinExistence type="predicted"/>
<evidence type="ECO:0000256" key="15">
    <source>
        <dbReference type="ARBA" id="ARBA00044985"/>
    </source>
</evidence>
<gene>
    <name evidence="22" type="ORF">HDK90DRAFT_540396</name>
</gene>
<comment type="catalytic activity">
    <reaction evidence="5">
        <text>L-alpha-aminoacyl-L-histidine(out) = L-alpha-aminoacyl-L-histidine(in)</text>
        <dbReference type="Rhea" id="RHEA:79375"/>
        <dbReference type="ChEBI" id="CHEBI:229967"/>
    </reaction>
</comment>
<dbReference type="PROSITE" id="PS50850">
    <property type="entry name" value="MFS"/>
    <property type="match status" value="1"/>
</dbReference>
<evidence type="ECO:0000256" key="3">
    <source>
        <dbReference type="ARBA" id="ARBA00044878"/>
    </source>
</evidence>
<reference evidence="22 23" key="1">
    <citation type="submission" date="2024-04" db="EMBL/GenBank/DDBJ databases">
        <title>Phyllosticta paracitricarpa is synonymous to the EU quarantine fungus P. citricarpa based on phylogenomic analyses.</title>
        <authorList>
            <consortium name="Lawrence Berkeley National Laboratory"/>
            <person name="Van Ingen-Buijs V.A."/>
            <person name="Van Westerhoven A.C."/>
            <person name="Haridas S."/>
            <person name="Skiadas P."/>
            <person name="Martin F."/>
            <person name="Groenewald J.Z."/>
            <person name="Crous P.W."/>
            <person name="Seidl M.F."/>
        </authorList>
    </citation>
    <scope>NUCLEOTIDE SEQUENCE [LARGE SCALE GENOMIC DNA]</scope>
    <source>
        <strain evidence="22 23">CBS 123374</strain>
    </source>
</reference>
<feature type="transmembrane region" description="Helical" evidence="20">
    <location>
        <begin position="228"/>
        <end position="250"/>
    </location>
</feature>
<evidence type="ECO:0000256" key="10">
    <source>
        <dbReference type="ARBA" id="ARBA00044900"/>
    </source>
</evidence>
<comment type="catalytic activity">
    <reaction evidence="8">
        <text>L-aspartyl-L-lysine(out) = L-aspartyl-L-lysine(in)</text>
        <dbReference type="Rhea" id="RHEA:79411"/>
        <dbReference type="ChEBI" id="CHEBI:229953"/>
    </reaction>
</comment>
<comment type="catalytic activity">
    <reaction evidence="14">
        <text>L-lysyl-glycine(out) = L-lysyl-glycine(in)</text>
        <dbReference type="Rhea" id="RHEA:79407"/>
        <dbReference type="ChEBI" id="CHEBI:191202"/>
    </reaction>
</comment>
<evidence type="ECO:0000256" key="8">
    <source>
        <dbReference type="ARBA" id="ARBA00044898"/>
    </source>
</evidence>
<evidence type="ECO:0000256" key="17">
    <source>
        <dbReference type="ARBA" id="ARBA00045709"/>
    </source>
</evidence>
<comment type="function">
    <text evidence="17">Lysosomal dipeptide uniporter that selectively exports lysine, arginine or histidine-containing dipeptides with a net positive charge from the lysosome lumen into the cytosol. Could play a role in a specific type of protein O-glycosylation indirectly regulating macrophages migration and tissue invasion. Also essential for liver homeostasis.</text>
</comment>
<comment type="catalytic activity">
    <reaction evidence="10">
        <text>L-lysyl-L-lysine(out) = L-lysyl-L-lysine(in)</text>
        <dbReference type="Rhea" id="RHEA:79403"/>
        <dbReference type="ChEBI" id="CHEBI:229956"/>
    </reaction>
</comment>
<comment type="catalytic activity">
    <reaction evidence="13">
        <text>L-alanyl-L-lysine(out) = L-alanyl-L-lysine(in)</text>
        <dbReference type="Rhea" id="RHEA:79415"/>
        <dbReference type="ChEBI" id="CHEBI:192470"/>
    </reaction>
</comment>
<comment type="catalytic activity">
    <reaction evidence="2">
        <text>L-lysyl-L-alanine(out) = L-lysyl-L-alanine(in)</text>
        <dbReference type="Rhea" id="RHEA:79399"/>
        <dbReference type="ChEBI" id="CHEBI:229954"/>
    </reaction>
</comment>
<feature type="region of interest" description="Disordered" evidence="19">
    <location>
        <begin position="1"/>
        <end position="29"/>
    </location>
</feature>
<feature type="domain" description="Major facilitator superfamily (MFS) profile" evidence="21">
    <location>
        <begin position="69"/>
        <end position="470"/>
    </location>
</feature>
<evidence type="ECO:0000313" key="23">
    <source>
        <dbReference type="Proteomes" id="UP001492380"/>
    </source>
</evidence>
<protein>
    <recommendedName>
        <fullName evidence="15">Lysosomal dipeptide transporter MFSD1</fullName>
    </recommendedName>
    <alternativeName>
        <fullName evidence="16">Major facilitator superfamily domain-containing protein 1</fullName>
    </alternativeName>
</protein>
<dbReference type="PANTHER" id="PTHR23512:SF12">
    <property type="entry name" value="TRANSPORTER, PUTATIVE (AFU_ORTHOLOGUE AFUA_4G00260)-RELATED"/>
    <property type="match status" value="1"/>
</dbReference>
<evidence type="ECO:0000256" key="9">
    <source>
        <dbReference type="ARBA" id="ARBA00044899"/>
    </source>
</evidence>
<dbReference type="Pfam" id="PF07690">
    <property type="entry name" value="MFS_1"/>
    <property type="match status" value="1"/>
</dbReference>
<comment type="catalytic activity">
    <reaction evidence="6">
        <text>L-lysyl-L-alpha-amino acid(out) = L-lysyl-L-alpha-amino acid(in)</text>
        <dbReference type="Rhea" id="RHEA:79387"/>
        <dbReference type="ChEBI" id="CHEBI:229965"/>
    </reaction>
</comment>
<evidence type="ECO:0000256" key="11">
    <source>
        <dbReference type="ARBA" id="ARBA00044903"/>
    </source>
</evidence>
<feature type="transmembrane region" description="Helical" evidence="20">
    <location>
        <begin position="67"/>
        <end position="84"/>
    </location>
</feature>
<feature type="transmembrane region" description="Helical" evidence="20">
    <location>
        <begin position="411"/>
        <end position="436"/>
    </location>
</feature>
<evidence type="ECO:0000256" key="13">
    <source>
        <dbReference type="ARBA" id="ARBA00044919"/>
    </source>
</evidence>
<dbReference type="PANTHER" id="PTHR23512">
    <property type="entry name" value="MAJOR FACILITATOR SUPERFAMILY DOMAIN-CONTAINING PROTEIN 1"/>
    <property type="match status" value="1"/>
</dbReference>
<evidence type="ECO:0000313" key="22">
    <source>
        <dbReference type="EMBL" id="KAK8247487.1"/>
    </source>
</evidence>
<comment type="catalytic activity">
    <reaction evidence="7">
        <text>L-alpha-aminoacyl-L-lysine(out) = L-alpha-aminoacyl-L-lysine(in)</text>
        <dbReference type="Rhea" id="RHEA:79383"/>
        <dbReference type="ChEBI" id="CHEBI:229966"/>
    </reaction>
</comment>
<comment type="caution">
    <text evidence="22">The sequence shown here is derived from an EMBL/GenBank/DDBJ whole genome shotgun (WGS) entry which is preliminary data.</text>
</comment>
<name>A0ABR1Z505_9PEZI</name>
<comment type="catalytic activity">
    <reaction evidence="12">
        <text>L-histidyl-L-alpha-amino acid(out) = L-histidyl-L-alpha-amino acid(in)</text>
        <dbReference type="Rhea" id="RHEA:79379"/>
        <dbReference type="ChEBI" id="CHEBI:229964"/>
    </reaction>
</comment>
<feature type="transmembrane region" description="Helical" evidence="20">
    <location>
        <begin position="285"/>
        <end position="306"/>
    </location>
</feature>
<comment type="catalytic activity">
    <reaction evidence="11">
        <text>L-arginyl-glycine(out) = L-arginyl-glycine(in)</text>
        <dbReference type="Rhea" id="RHEA:79391"/>
        <dbReference type="ChEBI" id="CHEBI:229955"/>
    </reaction>
</comment>
<keyword evidence="23" id="KW-1185">Reference proteome</keyword>
<evidence type="ECO:0000256" key="20">
    <source>
        <dbReference type="SAM" id="Phobius"/>
    </source>
</evidence>
<dbReference type="InterPro" id="IPR036259">
    <property type="entry name" value="MFS_trans_sf"/>
</dbReference>
<evidence type="ECO:0000256" key="1">
    <source>
        <dbReference type="ARBA" id="ARBA00004141"/>
    </source>
</evidence>
<evidence type="ECO:0000256" key="19">
    <source>
        <dbReference type="SAM" id="MobiDB-lite"/>
    </source>
</evidence>
<feature type="transmembrane region" description="Helical" evidence="20">
    <location>
        <begin position="448"/>
        <end position="478"/>
    </location>
</feature>
<feature type="compositionally biased region" description="Basic and acidic residues" evidence="19">
    <location>
        <begin position="9"/>
        <end position="18"/>
    </location>
</feature>
<comment type="catalytic activity">
    <reaction evidence="3">
        <text>L-histidyl-glycine(out) = L-histidyl-glycine(in)</text>
        <dbReference type="Rhea" id="RHEA:79395"/>
        <dbReference type="ChEBI" id="CHEBI:229957"/>
    </reaction>
</comment>
<dbReference type="Proteomes" id="UP001492380">
    <property type="component" value="Unassembled WGS sequence"/>
</dbReference>
<comment type="catalytic activity">
    <reaction evidence="4">
        <text>L-alpha-aminoacyl-L-arginine(out) = L-alpha-aminoacyl-L-arginine(in)</text>
        <dbReference type="Rhea" id="RHEA:79367"/>
        <dbReference type="ChEBI" id="CHEBI:229968"/>
    </reaction>
</comment>
<dbReference type="InterPro" id="IPR011701">
    <property type="entry name" value="MFS"/>
</dbReference>
<evidence type="ECO:0000256" key="16">
    <source>
        <dbReference type="ARBA" id="ARBA00045018"/>
    </source>
</evidence>
<organism evidence="22 23">
    <name type="scientific">Phyllosticta capitalensis</name>
    <dbReference type="NCBI Taxonomy" id="121624"/>
    <lineage>
        <taxon>Eukaryota</taxon>
        <taxon>Fungi</taxon>
        <taxon>Dikarya</taxon>
        <taxon>Ascomycota</taxon>
        <taxon>Pezizomycotina</taxon>
        <taxon>Dothideomycetes</taxon>
        <taxon>Dothideomycetes incertae sedis</taxon>
        <taxon>Botryosphaeriales</taxon>
        <taxon>Phyllostictaceae</taxon>
        <taxon>Phyllosticta</taxon>
    </lineage>
</organism>
<evidence type="ECO:0000256" key="2">
    <source>
        <dbReference type="ARBA" id="ARBA00044876"/>
    </source>
</evidence>
<keyword evidence="20" id="KW-1133">Transmembrane helix</keyword>
<evidence type="ECO:0000259" key="21">
    <source>
        <dbReference type="PROSITE" id="PS50850"/>
    </source>
</evidence>
<dbReference type="SUPFAM" id="SSF103473">
    <property type="entry name" value="MFS general substrate transporter"/>
    <property type="match status" value="1"/>
</dbReference>
<comment type="subunit">
    <text evidence="18">Homodimer. Interacts with lysosomal protein GLMP (via lumenal domain); the interaction starts while both proteins are still in the endoplasmic reticulum and is required for stabilization of MFSD1 in lysosomes but has no direct effect on its targeting to lysosomes or transporter activity.</text>
</comment>
<feature type="transmembrane region" description="Helical" evidence="20">
    <location>
        <begin position="510"/>
        <end position="535"/>
    </location>
</feature>
<feature type="transmembrane region" description="Helical" evidence="20">
    <location>
        <begin position="354"/>
        <end position="375"/>
    </location>
</feature>
<comment type="subcellular location">
    <subcellularLocation>
        <location evidence="1">Membrane</location>
        <topology evidence="1">Multi-pass membrane protein</topology>
    </subcellularLocation>
</comment>
<keyword evidence="20" id="KW-0472">Membrane</keyword>
<keyword evidence="20" id="KW-0812">Transmembrane</keyword>
<dbReference type="EMBL" id="JBBWRZ010000001">
    <property type="protein sequence ID" value="KAK8247487.1"/>
    <property type="molecule type" value="Genomic_DNA"/>
</dbReference>
<dbReference type="Gene3D" id="1.20.1250.20">
    <property type="entry name" value="MFS general substrate transporter like domains"/>
    <property type="match status" value="2"/>
</dbReference>
<evidence type="ECO:0000256" key="6">
    <source>
        <dbReference type="ARBA" id="ARBA00044891"/>
    </source>
</evidence>
<sequence length="540" mass="58702">MIAQPVQELRTEGDERQETALPTDSPAPEHLHSKLVDDINIEKLDGDGVSVSSGAGSTQRVPKRVKFAAVVIVTLIGFTSHWSSELSSAMKSTIKKELNIDNTQFSILTSSENFVRVTLILGTGILTDRLGGVDALLLYNIMYFIGTAIIAAGASTRSFNTMIGGTIIQALGDMATQCAQYKIFSSWFPPSGGFATTLGVEIGIGKVGSFVGKSTANIIAKNTGDFKWVYWVALLINLFTVCTSVAFLFFKKRYSHFFFNNTDPATGERLKDSNKKFEVQKMLQLPWTFWAIMLFSLFYTSTAMVFNQNATELAEQRFHVSAITAGWYSSMSQFLGFFFTPLLGLFLDMLGNRCTAMAVCGSGLLVAMALCAWGPGASGTAAAFGVYAFASTLGMPIIIDSTRATVLQEVFGSAYAIKIAVANAVDIIIRIATGIIQDADDNSYNHVVIVYVAMAAGALVVGWVLLIGSCFSVDLGLLQWTRKQRLRKGETINAERREFESGSHSRLNRLVSLTCFAALLVLMAASWAVYFWAIATGHSH</sequence>
<comment type="catalytic activity">
    <reaction evidence="9">
        <text>L-arginyl-L-alpha-amino acid(out) = L-arginyl-L-alpha-amino acid(in)</text>
        <dbReference type="Rhea" id="RHEA:79371"/>
        <dbReference type="ChEBI" id="CHEBI:84315"/>
    </reaction>
</comment>
<dbReference type="InterPro" id="IPR052187">
    <property type="entry name" value="MFSD1"/>
</dbReference>
<evidence type="ECO:0000256" key="5">
    <source>
        <dbReference type="ARBA" id="ARBA00044884"/>
    </source>
</evidence>
<evidence type="ECO:0000256" key="7">
    <source>
        <dbReference type="ARBA" id="ARBA00044893"/>
    </source>
</evidence>
<evidence type="ECO:0000256" key="4">
    <source>
        <dbReference type="ARBA" id="ARBA00044881"/>
    </source>
</evidence>
<accession>A0ABR1Z505</accession>
<feature type="transmembrane region" description="Helical" evidence="20">
    <location>
        <begin position="136"/>
        <end position="154"/>
    </location>
</feature>
<feature type="transmembrane region" description="Helical" evidence="20">
    <location>
        <begin position="381"/>
        <end position="399"/>
    </location>
</feature>
<dbReference type="InterPro" id="IPR020846">
    <property type="entry name" value="MFS_dom"/>
</dbReference>
<evidence type="ECO:0000256" key="14">
    <source>
        <dbReference type="ARBA" id="ARBA00044924"/>
    </source>
</evidence>